<evidence type="ECO:0000313" key="2">
    <source>
        <dbReference type="EMBL" id="ORA10000.1"/>
    </source>
</evidence>
<feature type="region of interest" description="Disordered" evidence="1">
    <location>
        <begin position="124"/>
        <end position="155"/>
    </location>
</feature>
<dbReference type="Proteomes" id="UP000192284">
    <property type="component" value="Unassembled WGS sequence"/>
</dbReference>
<dbReference type="SUPFAM" id="SSF55961">
    <property type="entry name" value="Bet v1-like"/>
    <property type="match status" value="1"/>
</dbReference>
<organism evidence="2 3">
    <name type="scientific">Mycobacterium angelicum</name>
    <dbReference type="NCBI Taxonomy" id="470074"/>
    <lineage>
        <taxon>Bacteria</taxon>
        <taxon>Bacillati</taxon>
        <taxon>Actinomycetota</taxon>
        <taxon>Actinomycetes</taxon>
        <taxon>Mycobacteriales</taxon>
        <taxon>Mycobacteriaceae</taxon>
        <taxon>Mycobacterium</taxon>
    </lineage>
</organism>
<protein>
    <recommendedName>
        <fullName evidence="4">Polyketide cyclase</fullName>
    </recommendedName>
</protein>
<dbReference type="EMBL" id="MVHE01000098">
    <property type="protein sequence ID" value="ORA10000.1"/>
    <property type="molecule type" value="Genomic_DNA"/>
</dbReference>
<accession>A0A1W9Z9K9</accession>
<reference evidence="2 3" key="1">
    <citation type="submission" date="2017-02" db="EMBL/GenBank/DDBJ databases">
        <title>The new phylogeny of genus Mycobacterium.</title>
        <authorList>
            <person name="Tortoli E."/>
            <person name="Trovato A."/>
            <person name="Cirillo D.M."/>
        </authorList>
    </citation>
    <scope>NUCLEOTIDE SEQUENCE [LARGE SCALE GENOMIC DNA]</scope>
    <source>
        <strain evidence="2 3">DSM 45057</strain>
    </source>
</reference>
<gene>
    <name evidence="2" type="ORF">BST12_27065</name>
</gene>
<sequence>MERLPYIDEHAIWLHASAADAWSALLNKMCRDPADPTTVPLGFRLEEADAPHRLALKGRHPFAVYRLVFDLDPDGDGVRVRALTWAAFPGLRGKVYRALVIGSGGHRIVVRRMLRRIADAARYSDSSNSTTAATDSTASVSAASRSAADGAASTP</sequence>
<comment type="caution">
    <text evidence="2">The sequence shown here is derived from an EMBL/GenBank/DDBJ whole genome shotgun (WGS) entry which is preliminary data.</text>
</comment>
<proteinExistence type="predicted"/>
<dbReference type="AlphaFoldDB" id="A0A1W9Z9K9"/>
<name>A0A1W9Z9K9_MYCAN</name>
<evidence type="ECO:0000256" key="1">
    <source>
        <dbReference type="SAM" id="MobiDB-lite"/>
    </source>
</evidence>
<evidence type="ECO:0000313" key="3">
    <source>
        <dbReference type="Proteomes" id="UP000192284"/>
    </source>
</evidence>
<evidence type="ECO:0008006" key="4">
    <source>
        <dbReference type="Google" id="ProtNLM"/>
    </source>
</evidence>
<keyword evidence="3" id="KW-1185">Reference proteome</keyword>